<reference evidence="8 9" key="1">
    <citation type="submission" date="2023-11" db="EMBL/GenBank/DDBJ databases">
        <title>Paucibacter sp. nov., isolated from fresh soil in Korea.</title>
        <authorList>
            <person name="Le N.T.T."/>
        </authorList>
    </citation>
    <scope>NUCLEOTIDE SEQUENCE [LARGE SCALE GENOMIC DNA]</scope>
    <source>
        <strain evidence="8 9">R3-3</strain>
    </source>
</reference>
<dbReference type="Gene3D" id="3.40.190.10">
    <property type="entry name" value="Periplasmic binding protein-like II"/>
    <property type="match status" value="2"/>
</dbReference>
<keyword evidence="4 7" id="KW-0732">Signal</keyword>
<sequence length="408" mass="43474">MNQFKVIAAAAALALSAGVHAQKAEVIHWWTSGGESAAVKELAAAYTKAGGTWVDNAVAGADNARAAINSRVAGGNPPTAAQFNTSQQYHDLINEGLLNDVDAVAAKEGWDKILPKPVIDAIKIKGHYYAVPVNIHNPTWFWYSKAALEKAGVKGEPKTIDEFFAALDKLKAAGLVPLALGGQAWQEWITFYAVLLHVGGTDTYMKFFKDHDPSVVNTPNFKKAMTTLKRLHDYVDAGSPGRNWNDATAMVITGKAGFQIMGDWAKGEFNNAKQTAGKEYGCFAGFGANAPYMVAGDVFVFPKTSDKTAIGAQQKLAAVFTAPDTQVAFNAKKGSIPIRTDVDTSKMDICSQAGVAAMKTTSRQVANPDALMPPDMVGAVTDIVSKFWNSNQSVDDASKALAGALKQK</sequence>
<evidence type="ECO:0000256" key="1">
    <source>
        <dbReference type="ARBA" id="ARBA00004418"/>
    </source>
</evidence>
<comment type="similarity">
    <text evidence="2">Belongs to the bacterial solute-binding protein 1 family.</text>
</comment>
<organism evidence="8 9">
    <name type="scientific">Roseateles agri</name>
    <dbReference type="NCBI Taxonomy" id="3098619"/>
    <lineage>
        <taxon>Bacteria</taxon>
        <taxon>Pseudomonadati</taxon>
        <taxon>Pseudomonadota</taxon>
        <taxon>Betaproteobacteria</taxon>
        <taxon>Burkholderiales</taxon>
        <taxon>Sphaerotilaceae</taxon>
        <taxon>Roseateles</taxon>
    </lineage>
</organism>
<dbReference type="PANTHER" id="PTHR43649">
    <property type="entry name" value="ARABINOSE-BINDING PROTEIN-RELATED"/>
    <property type="match status" value="1"/>
</dbReference>
<dbReference type="Proteomes" id="UP001285263">
    <property type="component" value="Unassembled WGS sequence"/>
</dbReference>
<feature type="signal peptide" evidence="7">
    <location>
        <begin position="1"/>
        <end position="21"/>
    </location>
</feature>
<feature type="chain" id="PRO_5047259254" description="Probable sugar-binding periplasmic protein" evidence="7">
    <location>
        <begin position="22"/>
        <end position="408"/>
    </location>
</feature>
<evidence type="ECO:0000256" key="3">
    <source>
        <dbReference type="ARBA" id="ARBA00022448"/>
    </source>
</evidence>
<evidence type="ECO:0000256" key="5">
    <source>
        <dbReference type="ARBA" id="ARBA00049629"/>
    </source>
</evidence>
<gene>
    <name evidence="8" type="ORF">SNE35_26145</name>
</gene>
<keyword evidence="9" id="KW-1185">Reference proteome</keyword>
<dbReference type="RefSeq" id="WP_320425976.1">
    <property type="nucleotide sequence ID" value="NZ_JAXCLA010000009.1"/>
</dbReference>
<dbReference type="EMBL" id="JAXCLA010000009">
    <property type="protein sequence ID" value="MDY0748009.1"/>
    <property type="molecule type" value="Genomic_DNA"/>
</dbReference>
<evidence type="ECO:0000256" key="7">
    <source>
        <dbReference type="SAM" id="SignalP"/>
    </source>
</evidence>
<evidence type="ECO:0000313" key="8">
    <source>
        <dbReference type="EMBL" id="MDY0748009.1"/>
    </source>
</evidence>
<evidence type="ECO:0000313" key="9">
    <source>
        <dbReference type="Proteomes" id="UP001285263"/>
    </source>
</evidence>
<dbReference type="SUPFAM" id="SSF53850">
    <property type="entry name" value="Periplasmic binding protein-like II"/>
    <property type="match status" value="1"/>
</dbReference>
<comment type="subcellular location">
    <subcellularLocation>
        <location evidence="1">Periplasm</location>
    </subcellularLocation>
</comment>
<dbReference type="InterPro" id="IPR006059">
    <property type="entry name" value="SBP"/>
</dbReference>
<name>A0ABU5DNX1_9BURK</name>
<keyword evidence="3" id="KW-0813">Transport</keyword>
<evidence type="ECO:0000256" key="4">
    <source>
        <dbReference type="ARBA" id="ARBA00022729"/>
    </source>
</evidence>
<evidence type="ECO:0000256" key="2">
    <source>
        <dbReference type="ARBA" id="ARBA00008520"/>
    </source>
</evidence>
<dbReference type="Pfam" id="PF01547">
    <property type="entry name" value="SBP_bac_1"/>
    <property type="match status" value="1"/>
</dbReference>
<dbReference type="PANTHER" id="PTHR43649:SF28">
    <property type="entry name" value="BINDING PROTEIN COMPONENT OF ABC SUGAR TRANSPORTER-RELATED"/>
    <property type="match status" value="1"/>
</dbReference>
<evidence type="ECO:0000256" key="6">
    <source>
        <dbReference type="ARBA" id="ARBA00049753"/>
    </source>
</evidence>
<protein>
    <recommendedName>
        <fullName evidence="6">Probable sugar-binding periplasmic protein</fullName>
    </recommendedName>
</protein>
<comment type="function">
    <text evidence="5">Part of a binding-protein-dependent transport system for a sugar.</text>
</comment>
<comment type="caution">
    <text evidence="8">The sequence shown here is derived from an EMBL/GenBank/DDBJ whole genome shotgun (WGS) entry which is preliminary data.</text>
</comment>
<dbReference type="InterPro" id="IPR050490">
    <property type="entry name" value="Bact_solute-bd_prot1"/>
</dbReference>
<proteinExistence type="inferred from homology"/>
<accession>A0ABU5DNX1</accession>